<dbReference type="PANTHER" id="PTHR43139:SF52">
    <property type="entry name" value="SI:DKEY-122A22.2"/>
    <property type="match status" value="1"/>
</dbReference>
<dbReference type="EMBL" id="JAUIZM010000008">
    <property type="protein sequence ID" value="KAK1369374.1"/>
    <property type="molecule type" value="Genomic_DNA"/>
</dbReference>
<dbReference type="Pfam" id="PF00561">
    <property type="entry name" value="Abhydrolase_1"/>
    <property type="match status" value="1"/>
</dbReference>
<evidence type="ECO:0000313" key="2">
    <source>
        <dbReference type="EMBL" id="KAK1369374.1"/>
    </source>
</evidence>
<protein>
    <submittedName>
        <fullName evidence="2">2-hydroxy-6-oxononadienedioate/2-hydroxy-6-oxononatrienedioate hydrolase 1</fullName>
    </submittedName>
</protein>
<sequence length="303" mass="34505">MGCSCLSFTSLYGRYLRRCLISAGLTSQLINIDNQTRIHVWGPKPNNSETILPKPAVLLIHGFGPQGMWQWRMQAVFLAKLFDVYMPDLVFFGESFTSGPERSEIFQAECMGKMMDKLGVESYSVVGTSYGGFVAYHMATMMPEKVDKVVIASSGVNMRLRDNQDLVKRANMDRIEDVMLPKTAVQLRSLMVLAVFRRVRLPDFFLNDFIETLYNQNRQEKLELLKGLTIGHNDVVRLSPLRQEALIIWGENDRIFLLEKAEELKDILGGNVKLEVIKNTAHVPQLEHPEEFNSILKNFLCGL</sequence>
<dbReference type="InterPro" id="IPR029058">
    <property type="entry name" value="AB_hydrolase_fold"/>
</dbReference>
<dbReference type="InterPro" id="IPR052370">
    <property type="entry name" value="Meta-cleavage_hydrolase"/>
</dbReference>
<proteinExistence type="predicted"/>
<dbReference type="InterPro" id="IPR000073">
    <property type="entry name" value="AB_hydrolase_1"/>
</dbReference>
<feature type="domain" description="AB hydrolase-1" evidence="1">
    <location>
        <begin position="55"/>
        <end position="289"/>
    </location>
</feature>
<accession>A0AAD8HN47</accession>
<dbReference type="Gene3D" id="3.40.50.1820">
    <property type="entry name" value="alpha/beta hydrolase"/>
    <property type="match status" value="1"/>
</dbReference>
<gene>
    <name evidence="2" type="ORF">POM88_035466</name>
</gene>
<evidence type="ECO:0000313" key="3">
    <source>
        <dbReference type="Proteomes" id="UP001237642"/>
    </source>
</evidence>
<reference evidence="2" key="2">
    <citation type="submission" date="2023-05" db="EMBL/GenBank/DDBJ databases">
        <authorList>
            <person name="Schelkunov M.I."/>
        </authorList>
    </citation>
    <scope>NUCLEOTIDE SEQUENCE</scope>
    <source>
        <strain evidence="2">Hsosn_3</strain>
        <tissue evidence="2">Leaf</tissue>
    </source>
</reference>
<keyword evidence="2" id="KW-0378">Hydrolase</keyword>
<evidence type="ECO:0000259" key="1">
    <source>
        <dbReference type="Pfam" id="PF00561"/>
    </source>
</evidence>
<dbReference type="Proteomes" id="UP001237642">
    <property type="component" value="Unassembled WGS sequence"/>
</dbReference>
<dbReference type="GO" id="GO:0016787">
    <property type="term" value="F:hydrolase activity"/>
    <property type="evidence" value="ECO:0007669"/>
    <property type="project" value="UniProtKB-KW"/>
</dbReference>
<organism evidence="2 3">
    <name type="scientific">Heracleum sosnowskyi</name>
    <dbReference type="NCBI Taxonomy" id="360622"/>
    <lineage>
        <taxon>Eukaryota</taxon>
        <taxon>Viridiplantae</taxon>
        <taxon>Streptophyta</taxon>
        <taxon>Embryophyta</taxon>
        <taxon>Tracheophyta</taxon>
        <taxon>Spermatophyta</taxon>
        <taxon>Magnoliopsida</taxon>
        <taxon>eudicotyledons</taxon>
        <taxon>Gunneridae</taxon>
        <taxon>Pentapetalae</taxon>
        <taxon>asterids</taxon>
        <taxon>campanulids</taxon>
        <taxon>Apiales</taxon>
        <taxon>Apiaceae</taxon>
        <taxon>Apioideae</taxon>
        <taxon>apioid superclade</taxon>
        <taxon>Tordylieae</taxon>
        <taxon>Tordyliinae</taxon>
        <taxon>Heracleum</taxon>
    </lineage>
</organism>
<dbReference type="PRINTS" id="PR00111">
    <property type="entry name" value="ABHYDROLASE"/>
</dbReference>
<reference evidence="2" key="1">
    <citation type="submission" date="2023-02" db="EMBL/GenBank/DDBJ databases">
        <title>Genome of toxic invasive species Heracleum sosnowskyi carries increased number of genes despite the absence of recent whole-genome duplications.</title>
        <authorList>
            <person name="Schelkunov M."/>
            <person name="Shtratnikova V."/>
            <person name="Makarenko M."/>
            <person name="Klepikova A."/>
            <person name="Omelchenko D."/>
            <person name="Novikova G."/>
            <person name="Obukhova E."/>
            <person name="Bogdanov V."/>
            <person name="Penin A."/>
            <person name="Logacheva M."/>
        </authorList>
    </citation>
    <scope>NUCLEOTIDE SEQUENCE</scope>
    <source>
        <strain evidence="2">Hsosn_3</strain>
        <tissue evidence="2">Leaf</tissue>
    </source>
</reference>
<name>A0AAD8HN47_9APIA</name>
<keyword evidence="3" id="KW-1185">Reference proteome</keyword>
<comment type="caution">
    <text evidence="2">The sequence shown here is derived from an EMBL/GenBank/DDBJ whole genome shotgun (WGS) entry which is preliminary data.</text>
</comment>
<dbReference type="AlphaFoldDB" id="A0AAD8HN47"/>
<dbReference type="PANTHER" id="PTHR43139">
    <property type="entry name" value="SI:DKEY-122A22.2"/>
    <property type="match status" value="1"/>
</dbReference>
<dbReference type="SUPFAM" id="SSF53474">
    <property type="entry name" value="alpha/beta-Hydrolases"/>
    <property type="match status" value="1"/>
</dbReference>